<keyword evidence="4" id="KW-1185">Reference proteome</keyword>
<dbReference type="RefSeq" id="WP_133336148.1">
    <property type="nucleotide sequence ID" value="NZ_JAVGVR010000001.1"/>
</dbReference>
<gene>
    <name evidence="2" type="ORF">E2K98_17005</name>
    <name evidence="1" type="ORF">RCG21_23770</name>
</gene>
<evidence type="ECO:0000313" key="2">
    <source>
        <dbReference type="EMBL" id="TDK60401.1"/>
    </source>
</evidence>
<accession>A0A4R5VRK3</accession>
<reference evidence="2 3" key="1">
    <citation type="submission" date="2019-03" db="EMBL/GenBank/DDBJ databases">
        <title>Bacillus niacini sp. nov. a Nicotinate-Metabolizing Mesophile Isolated from Soil.</title>
        <authorList>
            <person name="Zhang G."/>
        </authorList>
    </citation>
    <scope>NUCLEOTIDE SEQUENCE [LARGE SCALE GENOMIC DNA]</scope>
    <source>
        <strain evidence="2 3">WN066</strain>
    </source>
</reference>
<reference evidence="1" key="2">
    <citation type="submission" date="2023-08" db="EMBL/GenBank/DDBJ databases">
        <title>Nitrogen cycling bacteria in agricultural field soils.</title>
        <authorList>
            <person name="Jang J."/>
        </authorList>
    </citation>
    <scope>NUCLEOTIDE SEQUENCE</scope>
    <source>
        <strain evidence="1">PS3-36</strain>
    </source>
</reference>
<evidence type="ECO:0000313" key="4">
    <source>
        <dbReference type="Proteomes" id="UP001178888"/>
    </source>
</evidence>
<dbReference type="Proteomes" id="UP001178888">
    <property type="component" value="Unassembled WGS sequence"/>
</dbReference>
<dbReference type="AlphaFoldDB" id="A0A4R5VRK3"/>
<sequence>MPTGLEFFDRLLHEYRKVWNNRLLNVENQNSEEILKDAIKRELLDENSHPRVRKNRYEKYYSAIKRLVDSNISTETKVHLIEVHNQMMDELK</sequence>
<name>A0A4R5VRK3_9BACI</name>
<evidence type="ECO:0000313" key="3">
    <source>
        <dbReference type="Proteomes" id="UP000295132"/>
    </source>
</evidence>
<protein>
    <submittedName>
        <fullName evidence="2">Uncharacterized protein</fullName>
    </submittedName>
</protein>
<organism evidence="2 3">
    <name type="scientific">Bacillus salipaludis</name>
    <dbReference type="NCBI Taxonomy" id="2547811"/>
    <lineage>
        <taxon>Bacteria</taxon>
        <taxon>Bacillati</taxon>
        <taxon>Bacillota</taxon>
        <taxon>Bacilli</taxon>
        <taxon>Bacillales</taxon>
        <taxon>Bacillaceae</taxon>
        <taxon>Bacillus</taxon>
    </lineage>
</organism>
<dbReference type="EMBL" id="JAVGVR010000001">
    <property type="protein sequence ID" value="MDQ6599316.1"/>
    <property type="molecule type" value="Genomic_DNA"/>
</dbReference>
<evidence type="ECO:0000313" key="1">
    <source>
        <dbReference type="EMBL" id="MDQ6599316.1"/>
    </source>
</evidence>
<comment type="caution">
    <text evidence="2">The sequence shown here is derived from an EMBL/GenBank/DDBJ whole genome shotgun (WGS) entry which is preliminary data.</text>
</comment>
<proteinExistence type="predicted"/>
<dbReference type="Proteomes" id="UP000295132">
    <property type="component" value="Unassembled WGS sequence"/>
</dbReference>
<dbReference type="EMBL" id="SMYO01000007">
    <property type="protein sequence ID" value="TDK60401.1"/>
    <property type="molecule type" value="Genomic_DNA"/>
</dbReference>